<accession>B9XFV4</accession>
<sequence length="122" mass="13564">MSTKGYTLIEPTFWESLWPDQDLILQCLEYIRLNLPTIVPWTAGLEIELIAQCRHGGFGPALGIVCDDSKEIPVIDFAAIGKLEASIDEWVRTETTEVVMARARNVSAPTWVQFKALNGGTN</sequence>
<dbReference type="Proteomes" id="UP000003688">
    <property type="component" value="Unassembled WGS sequence"/>
</dbReference>
<proteinExistence type="predicted"/>
<evidence type="ECO:0000313" key="2">
    <source>
        <dbReference type="Proteomes" id="UP000003688"/>
    </source>
</evidence>
<protein>
    <submittedName>
        <fullName evidence="1">Uncharacterized protein</fullName>
    </submittedName>
</protein>
<keyword evidence="2" id="KW-1185">Reference proteome</keyword>
<dbReference type="OrthoDB" id="1364249at2"/>
<organism evidence="1 2">
    <name type="scientific">Pedosphaera parvula (strain Ellin514)</name>
    <dbReference type="NCBI Taxonomy" id="320771"/>
    <lineage>
        <taxon>Bacteria</taxon>
        <taxon>Pseudomonadati</taxon>
        <taxon>Verrucomicrobiota</taxon>
        <taxon>Pedosphaerae</taxon>
        <taxon>Pedosphaerales</taxon>
        <taxon>Pedosphaeraceae</taxon>
        <taxon>Pedosphaera</taxon>
    </lineage>
</organism>
<reference evidence="1 2" key="1">
    <citation type="journal article" date="2011" name="J. Bacteriol.">
        <title>Genome sequence of 'Pedosphaera parvula' Ellin514, an aerobic Verrucomicrobial isolate from pasture soil.</title>
        <authorList>
            <person name="Kant R."/>
            <person name="van Passel M.W."/>
            <person name="Sangwan P."/>
            <person name="Palva A."/>
            <person name="Lucas S."/>
            <person name="Copeland A."/>
            <person name="Lapidus A."/>
            <person name="Glavina Del Rio T."/>
            <person name="Dalin E."/>
            <person name="Tice H."/>
            <person name="Bruce D."/>
            <person name="Goodwin L."/>
            <person name="Pitluck S."/>
            <person name="Chertkov O."/>
            <person name="Larimer F.W."/>
            <person name="Land M.L."/>
            <person name="Hauser L."/>
            <person name="Brettin T.S."/>
            <person name="Detter J.C."/>
            <person name="Han S."/>
            <person name="de Vos W.M."/>
            <person name="Janssen P.H."/>
            <person name="Smidt H."/>
        </authorList>
    </citation>
    <scope>NUCLEOTIDE SEQUENCE [LARGE SCALE GENOMIC DNA]</scope>
    <source>
        <strain evidence="1 2">Ellin514</strain>
    </source>
</reference>
<dbReference type="RefSeq" id="WP_007414700.1">
    <property type="nucleotide sequence ID" value="NZ_ABOX02000011.1"/>
</dbReference>
<dbReference type="AlphaFoldDB" id="B9XFV4"/>
<dbReference type="STRING" id="320771.Cflav_PD3833"/>
<name>B9XFV4_PEDPL</name>
<evidence type="ECO:0000313" key="1">
    <source>
        <dbReference type="EMBL" id="EEF61116.1"/>
    </source>
</evidence>
<gene>
    <name evidence="1" type="ORF">Cflav_PD3833</name>
</gene>
<comment type="caution">
    <text evidence="1">The sequence shown here is derived from an EMBL/GenBank/DDBJ whole genome shotgun (WGS) entry which is preliminary data.</text>
</comment>
<dbReference type="EMBL" id="ABOX02000011">
    <property type="protein sequence ID" value="EEF61116.1"/>
    <property type="molecule type" value="Genomic_DNA"/>
</dbReference>